<reference evidence="25" key="1">
    <citation type="submission" date="2010-05" db="EMBL/GenBank/DDBJ databases">
        <title>Complete sequence of Methylotenera sp. 301.</title>
        <authorList>
            <person name="Lucas S."/>
            <person name="Copeland A."/>
            <person name="Lapidus A."/>
            <person name="Cheng J.-F."/>
            <person name="Bruce D."/>
            <person name="Goodwin L."/>
            <person name="Pitluck S."/>
            <person name="Clum A."/>
            <person name="Land M."/>
            <person name="Hauser L."/>
            <person name="Kyrpides N."/>
            <person name="Ivanova N."/>
            <person name="Chistoservova L."/>
            <person name="Kalyuzhnaya M."/>
            <person name="Woyke T."/>
        </authorList>
    </citation>
    <scope>NUCLEOTIDE SEQUENCE [LARGE SCALE GENOMIC DNA]</scope>
    <source>
        <strain evidence="25">301</strain>
    </source>
</reference>
<dbReference type="InterPro" id="IPR034210">
    <property type="entry name" value="CcO_II_C"/>
</dbReference>
<dbReference type="PROSITE" id="PS50999">
    <property type="entry name" value="COX2_TM"/>
    <property type="match status" value="1"/>
</dbReference>
<dbReference type="Gene3D" id="1.10.760.10">
    <property type="entry name" value="Cytochrome c-like domain"/>
    <property type="match status" value="1"/>
</dbReference>
<keyword evidence="4 16" id="KW-0349">Heme</keyword>
<evidence type="ECO:0000313" key="25">
    <source>
        <dbReference type="Proteomes" id="UP000000383"/>
    </source>
</evidence>
<evidence type="ECO:0000259" key="23">
    <source>
        <dbReference type="PROSITE" id="PS51007"/>
    </source>
</evidence>
<dbReference type="GO" id="GO:0005886">
    <property type="term" value="C:plasma membrane"/>
    <property type="evidence" value="ECO:0007669"/>
    <property type="project" value="UniProtKB-SubCell"/>
</dbReference>
<dbReference type="PROSITE" id="PS00078">
    <property type="entry name" value="COX2"/>
    <property type="match status" value="1"/>
</dbReference>
<evidence type="ECO:0000256" key="3">
    <source>
        <dbReference type="ARBA" id="ARBA00022448"/>
    </source>
</evidence>
<evidence type="ECO:0000256" key="16">
    <source>
        <dbReference type="PROSITE-ProRule" id="PRU00433"/>
    </source>
</evidence>
<keyword evidence="7 16" id="KW-0479">Metal-binding</keyword>
<dbReference type="InterPro" id="IPR009056">
    <property type="entry name" value="Cyt_c-like_dom"/>
</dbReference>
<dbReference type="InterPro" id="IPR001505">
    <property type="entry name" value="Copper_CuA"/>
</dbReference>
<dbReference type="EMBL" id="CP002056">
    <property type="protein sequence ID" value="ADI29233.1"/>
    <property type="molecule type" value="Genomic_DNA"/>
</dbReference>
<feature type="transmembrane region" description="Helical" evidence="19">
    <location>
        <begin position="44"/>
        <end position="64"/>
    </location>
</feature>
<evidence type="ECO:0000256" key="13">
    <source>
        <dbReference type="ARBA" id="ARBA00023136"/>
    </source>
</evidence>
<evidence type="ECO:0000256" key="19">
    <source>
        <dbReference type="SAM" id="Phobius"/>
    </source>
</evidence>
<dbReference type="Pfam" id="PF13442">
    <property type="entry name" value="Cytochrome_CBB3"/>
    <property type="match status" value="1"/>
</dbReference>
<keyword evidence="11 16" id="KW-0408">Iron</keyword>
<dbReference type="PROSITE" id="PS51007">
    <property type="entry name" value="CYTC"/>
    <property type="match status" value="1"/>
</dbReference>
<evidence type="ECO:0000256" key="1">
    <source>
        <dbReference type="ARBA" id="ARBA00004141"/>
    </source>
</evidence>
<evidence type="ECO:0000256" key="5">
    <source>
        <dbReference type="ARBA" id="ARBA00022660"/>
    </source>
</evidence>
<evidence type="ECO:0000256" key="4">
    <source>
        <dbReference type="ARBA" id="ARBA00022617"/>
    </source>
</evidence>
<evidence type="ECO:0000256" key="9">
    <source>
        <dbReference type="ARBA" id="ARBA00022982"/>
    </source>
</evidence>
<dbReference type="STRING" id="666681.M301_0849"/>
<evidence type="ECO:0000256" key="17">
    <source>
        <dbReference type="RuleBase" id="RU000456"/>
    </source>
</evidence>
<dbReference type="OrthoDB" id="9781261at2"/>
<comment type="cofactor">
    <cofactor evidence="18">
        <name>Cu cation</name>
        <dbReference type="ChEBI" id="CHEBI:23378"/>
    </cofactor>
    <text evidence="18">Binds a copper A center.</text>
</comment>
<dbReference type="GO" id="GO:0042773">
    <property type="term" value="P:ATP synthesis coupled electron transport"/>
    <property type="evidence" value="ECO:0007669"/>
    <property type="project" value="TreeGrafter"/>
</dbReference>
<feature type="signal peptide" evidence="20">
    <location>
        <begin position="1"/>
        <end position="20"/>
    </location>
</feature>
<evidence type="ECO:0000256" key="20">
    <source>
        <dbReference type="SAM" id="SignalP"/>
    </source>
</evidence>
<comment type="function">
    <text evidence="14 18">Subunits I and II form the functional core of the enzyme complex. Electrons originating in cytochrome c are transferred via heme a and Cu(A) to the binuclear center formed by heme a3 and Cu(B).</text>
</comment>
<dbReference type="PANTHER" id="PTHR22888:SF9">
    <property type="entry name" value="CYTOCHROME C OXIDASE SUBUNIT 2"/>
    <property type="match status" value="1"/>
</dbReference>
<evidence type="ECO:0000256" key="14">
    <source>
        <dbReference type="ARBA" id="ARBA00024688"/>
    </source>
</evidence>
<dbReference type="Proteomes" id="UP000000383">
    <property type="component" value="Chromosome"/>
</dbReference>
<evidence type="ECO:0000256" key="2">
    <source>
        <dbReference type="ARBA" id="ARBA00007866"/>
    </source>
</evidence>
<sequence precursor="true">MKKAACQAAILSLLTSHAQAALNFNLQSPATPIAHQIYDLHTLILLVCLLIFIVVFGFMFYALFKHRKSLGHKPANFHQNLPLEVMWTLIPFLILIGIAIPTTSTVLAMKNVEHADMNIKITGHQWVWEYEYLGEGVRYVSNLSTPRDQIDNKVAKGEHYLLEVDRPLVVPTGKKVRILLTSTDVIHSWWLPQFGVKQDAIPGFIHEAWFQVEKPGIYRGQCAELCGVGHGFMPIVVEALPSEQYDNWLKTQKISLTEAANTSEKTYTLTELKTQGEMVFLSRCAVCHQANGLGIAGTFPPLVDGTPFVASAEVTTPLEKRGFWKNGHIVLGPKDQHFDILMNGITGTAMQAIGQQLSDIEVAAVISYERNSWGNHTGDEIQPAEVALLRKGAVK</sequence>
<gene>
    <name evidence="24" type="ordered locus">M301_0849</name>
</gene>
<dbReference type="GO" id="GO:0016491">
    <property type="term" value="F:oxidoreductase activity"/>
    <property type="evidence" value="ECO:0007669"/>
    <property type="project" value="InterPro"/>
</dbReference>
<dbReference type="InterPro" id="IPR002429">
    <property type="entry name" value="CcO_II-like_C"/>
</dbReference>
<evidence type="ECO:0000256" key="18">
    <source>
        <dbReference type="RuleBase" id="RU004024"/>
    </source>
</evidence>
<evidence type="ECO:0000256" key="15">
    <source>
        <dbReference type="ARBA" id="ARBA00047816"/>
    </source>
</evidence>
<feature type="domain" description="Cytochrome c" evidence="23">
    <location>
        <begin position="271"/>
        <end position="373"/>
    </location>
</feature>
<dbReference type="SUPFAM" id="SSF46626">
    <property type="entry name" value="Cytochrome c"/>
    <property type="match status" value="1"/>
</dbReference>
<dbReference type="Pfam" id="PF02790">
    <property type="entry name" value="COX2_TM"/>
    <property type="match status" value="1"/>
</dbReference>
<feature type="chain" id="PRO_5003094886" description="Cytochrome c oxidase subunit 2" evidence="20">
    <location>
        <begin position="21"/>
        <end position="395"/>
    </location>
</feature>
<keyword evidence="20" id="KW-0732">Signal</keyword>
<feature type="transmembrane region" description="Helical" evidence="19">
    <location>
        <begin position="85"/>
        <end position="109"/>
    </location>
</feature>
<keyword evidence="8" id="KW-1278">Translocase</keyword>
<comment type="catalytic activity">
    <reaction evidence="15 18">
        <text>4 Fe(II)-[cytochrome c] + O2 + 8 H(+)(in) = 4 Fe(III)-[cytochrome c] + 2 H2O + 4 H(+)(out)</text>
        <dbReference type="Rhea" id="RHEA:11436"/>
        <dbReference type="Rhea" id="RHEA-COMP:10350"/>
        <dbReference type="Rhea" id="RHEA-COMP:14399"/>
        <dbReference type="ChEBI" id="CHEBI:15377"/>
        <dbReference type="ChEBI" id="CHEBI:15378"/>
        <dbReference type="ChEBI" id="CHEBI:15379"/>
        <dbReference type="ChEBI" id="CHEBI:29033"/>
        <dbReference type="ChEBI" id="CHEBI:29034"/>
        <dbReference type="EC" id="7.1.1.9"/>
    </reaction>
</comment>
<keyword evidence="5 17" id="KW-0679">Respiratory chain</keyword>
<evidence type="ECO:0000256" key="11">
    <source>
        <dbReference type="ARBA" id="ARBA00023004"/>
    </source>
</evidence>
<dbReference type="AlphaFoldDB" id="D7DPI9"/>
<evidence type="ECO:0000256" key="8">
    <source>
        <dbReference type="ARBA" id="ARBA00022967"/>
    </source>
</evidence>
<dbReference type="SUPFAM" id="SSF81464">
    <property type="entry name" value="Cytochrome c oxidase subunit II-like, transmembrane region"/>
    <property type="match status" value="1"/>
</dbReference>
<proteinExistence type="inferred from homology"/>
<evidence type="ECO:0000256" key="6">
    <source>
        <dbReference type="ARBA" id="ARBA00022692"/>
    </source>
</evidence>
<dbReference type="RefSeq" id="WP_013147549.1">
    <property type="nucleotide sequence ID" value="NC_014207.1"/>
</dbReference>
<name>D7DPI9_METV0</name>
<keyword evidence="6 17" id="KW-0812">Transmembrane</keyword>
<dbReference type="NCBIfam" id="TIGR02866">
    <property type="entry name" value="CoxB"/>
    <property type="match status" value="1"/>
</dbReference>
<dbReference type="PROSITE" id="PS50857">
    <property type="entry name" value="COX2_CUA"/>
    <property type="match status" value="1"/>
</dbReference>
<evidence type="ECO:0000259" key="22">
    <source>
        <dbReference type="PROSITE" id="PS50999"/>
    </source>
</evidence>
<dbReference type="InterPro" id="IPR045187">
    <property type="entry name" value="CcO_II"/>
</dbReference>
<dbReference type="InterPro" id="IPR014222">
    <property type="entry name" value="Cyt_c_oxidase_su2"/>
</dbReference>
<reference evidence="24 25" key="2">
    <citation type="journal article" date="2011" name="J. Bacteriol.">
        <title>Genomes of three methylotrophs from a single niche uncover genetic and metabolic divergence of Methylophilaceae.</title>
        <authorList>
            <person name="Lapidus A."/>
            <person name="Clum A."/>
            <person name="Labutti K."/>
            <person name="Kaluzhnaya M.G."/>
            <person name="Lim S."/>
            <person name="Beck D.A."/>
            <person name="Glavina Del Rio T."/>
            <person name="Nolan M."/>
            <person name="Mavromatis K."/>
            <person name="Huntemann M."/>
            <person name="Lucas S."/>
            <person name="Lidstrom M.E."/>
            <person name="Ivanova N."/>
            <person name="Chistoserdova L."/>
        </authorList>
    </citation>
    <scope>NUCLEOTIDE SEQUENCE [LARGE SCALE GENOMIC DNA]</scope>
    <source>
        <strain evidence="24 25">301</strain>
    </source>
</reference>
<evidence type="ECO:0000259" key="21">
    <source>
        <dbReference type="PROSITE" id="PS50857"/>
    </source>
</evidence>
<organism evidence="24 25">
    <name type="scientific">Methylotenera versatilis (strain 301)</name>
    <dbReference type="NCBI Taxonomy" id="666681"/>
    <lineage>
        <taxon>Bacteria</taxon>
        <taxon>Pseudomonadati</taxon>
        <taxon>Pseudomonadota</taxon>
        <taxon>Betaproteobacteria</taxon>
        <taxon>Nitrosomonadales</taxon>
        <taxon>Methylophilaceae</taxon>
        <taxon>Methylotenera</taxon>
    </lineage>
</organism>
<comment type="subcellular location">
    <subcellularLocation>
        <location evidence="17">Cell membrane</location>
        <topology evidence="17">Multi-pass membrane protein</topology>
    </subcellularLocation>
    <subcellularLocation>
        <location evidence="1">Membrane</location>
        <topology evidence="1">Multi-pass membrane protein</topology>
    </subcellularLocation>
</comment>
<dbReference type="Gene3D" id="1.10.287.90">
    <property type="match status" value="1"/>
</dbReference>
<dbReference type="SUPFAM" id="SSF49503">
    <property type="entry name" value="Cupredoxins"/>
    <property type="match status" value="1"/>
</dbReference>
<evidence type="ECO:0000256" key="10">
    <source>
        <dbReference type="ARBA" id="ARBA00022989"/>
    </source>
</evidence>
<dbReference type="Gene3D" id="2.60.40.420">
    <property type="entry name" value="Cupredoxins - blue copper proteins"/>
    <property type="match status" value="1"/>
</dbReference>
<evidence type="ECO:0000313" key="24">
    <source>
        <dbReference type="EMBL" id="ADI29233.1"/>
    </source>
</evidence>
<dbReference type="GO" id="GO:0005507">
    <property type="term" value="F:copper ion binding"/>
    <property type="evidence" value="ECO:0007669"/>
    <property type="project" value="InterPro"/>
</dbReference>
<dbReference type="eggNOG" id="COG2010">
    <property type="taxonomic scope" value="Bacteria"/>
</dbReference>
<keyword evidence="3 17" id="KW-0813">Transport</keyword>
<dbReference type="InterPro" id="IPR036257">
    <property type="entry name" value="Cyt_c_oxidase_su2_TM_sf"/>
</dbReference>
<dbReference type="HOGENOM" id="CLU_036876_2_2_4"/>
<dbReference type="GO" id="GO:0020037">
    <property type="term" value="F:heme binding"/>
    <property type="evidence" value="ECO:0007669"/>
    <property type="project" value="InterPro"/>
</dbReference>
<feature type="domain" description="Cytochrome oxidase subunit II transmembrane region profile" evidence="22">
    <location>
        <begin position="18"/>
        <end position="113"/>
    </location>
</feature>
<keyword evidence="9 17" id="KW-0249">Electron transport</keyword>
<keyword evidence="25" id="KW-1185">Reference proteome</keyword>
<keyword evidence="12 18" id="KW-0186">Copper</keyword>
<keyword evidence="10 19" id="KW-1133">Transmembrane helix</keyword>
<dbReference type="InterPro" id="IPR008972">
    <property type="entry name" value="Cupredoxin"/>
</dbReference>
<dbReference type="KEGG" id="meh:M301_0849"/>
<keyword evidence="13 19" id="KW-0472">Membrane</keyword>
<dbReference type="PANTHER" id="PTHR22888">
    <property type="entry name" value="CYTOCHROME C OXIDASE, SUBUNIT II"/>
    <property type="match status" value="1"/>
</dbReference>
<dbReference type="InterPro" id="IPR011759">
    <property type="entry name" value="Cyt_c_oxidase_su2_TM_dom"/>
</dbReference>
<evidence type="ECO:0000256" key="7">
    <source>
        <dbReference type="ARBA" id="ARBA00022723"/>
    </source>
</evidence>
<comment type="similarity">
    <text evidence="2 17">Belongs to the cytochrome c oxidase subunit 2 family.</text>
</comment>
<feature type="domain" description="Cytochrome oxidase subunit II copper A binding" evidence="21">
    <location>
        <begin position="114"/>
        <end position="251"/>
    </location>
</feature>
<evidence type="ECO:0000256" key="12">
    <source>
        <dbReference type="ARBA" id="ARBA00023008"/>
    </source>
</evidence>
<dbReference type="PRINTS" id="PR01166">
    <property type="entry name" value="CYCOXIDASEII"/>
</dbReference>
<accession>D7DPI9</accession>
<dbReference type="CDD" id="cd13912">
    <property type="entry name" value="CcO_II_C"/>
    <property type="match status" value="1"/>
</dbReference>
<dbReference type="InterPro" id="IPR036909">
    <property type="entry name" value="Cyt_c-like_dom_sf"/>
</dbReference>
<dbReference type="EC" id="7.1.1.9" evidence="18"/>
<dbReference type="Pfam" id="PF00116">
    <property type="entry name" value="COX2"/>
    <property type="match status" value="1"/>
</dbReference>
<dbReference type="GO" id="GO:0004129">
    <property type="term" value="F:cytochrome-c oxidase activity"/>
    <property type="evidence" value="ECO:0007669"/>
    <property type="project" value="UniProtKB-EC"/>
</dbReference>
<dbReference type="eggNOG" id="COG1622">
    <property type="taxonomic scope" value="Bacteria"/>
</dbReference>
<protein>
    <recommendedName>
        <fullName evidence="18">Cytochrome c oxidase subunit 2</fullName>
        <ecNumber evidence="18">7.1.1.9</ecNumber>
    </recommendedName>
</protein>